<reference evidence="1" key="1">
    <citation type="submission" date="2018-10" db="EMBL/GenBank/DDBJ databases">
        <title>Effector identification in a new, highly contiguous assembly of the strawberry crown rot pathogen Phytophthora cactorum.</title>
        <authorList>
            <person name="Armitage A.D."/>
            <person name="Nellist C.F."/>
            <person name="Bates H."/>
            <person name="Vickerstaff R.J."/>
            <person name="Harrison R.J."/>
        </authorList>
    </citation>
    <scope>NUCLEOTIDE SEQUENCE</scope>
    <source>
        <strain evidence="1">4040</strain>
    </source>
</reference>
<accession>A0A8T1C9J7</accession>
<dbReference type="EMBL" id="RCMK01000654">
    <property type="protein sequence ID" value="KAG2917510.1"/>
    <property type="molecule type" value="Genomic_DNA"/>
</dbReference>
<evidence type="ECO:0000313" key="2">
    <source>
        <dbReference type="Proteomes" id="UP000736787"/>
    </source>
</evidence>
<sequence>MRVAAQGKSRTSTKYKNTAETFTFKARVLETID</sequence>
<organism evidence="1 2">
    <name type="scientific">Phytophthora cactorum</name>
    <dbReference type="NCBI Taxonomy" id="29920"/>
    <lineage>
        <taxon>Eukaryota</taxon>
        <taxon>Sar</taxon>
        <taxon>Stramenopiles</taxon>
        <taxon>Oomycota</taxon>
        <taxon>Peronosporomycetes</taxon>
        <taxon>Peronosporales</taxon>
        <taxon>Peronosporaceae</taxon>
        <taxon>Phytophthora</taxon>
    </lineage>
</organism>
<gene>
    <name evidence="1" type="ORF">PC117_g17415</name>
</gene>
<dbReference type="AlphaFoldDB" id="A0A8T1C9J7"/>
<comment type="caution">
    <text evidence="1">The sequence shown here is derived from an EMBL/GenBank/DDBJ whole genome shotgun (WGS) entry which is preliminary data.</text>
</comment>
<protein>
    <submittedName>
        <fullName evidence="1">Uncharacterized protein</fullName>
    </submittedName>
</protein>
<proteinExistence type="predicted"/>
<dbReference type="Proteomes" id="UP000736787">
    <property type="component" value="Unassembled WGS sequence"/>
</dbReference>
<evidence type="ECO:0000313" key="1">
    <source>
        <dbReference type="EMBL" id="KAG2917510.1"/>
    </source>
</evidence>
<name>A0A8T1C9J7_9STRA</name>